<keyword evidence="9 10" id="KW-0143">Chaperone</keyword>
<feature type="domain" description="Radical SAM core" evidence="11">
    <location>
        <begin position="11"/>
        <end position="247"/>
    </location>
</feature>
<reference evidence="12 13" key="1">
    <citation type="submission" date="2018-11" db="EMBL/GenBank/DDBJ databases">
        <authorList>
            <person name="Criscuolo A."/>
        </authorList>
    </citation>
    <scope>NUCLEOTIDE SEQUENCE [LARGE SCALE GENOMIC DNA]</scope>
    <source>
        <strain evidence="12">ACIP111625</strain>
    </source>
</reference>
<evidence type="ECO:0000256" key="7">
    <source>
        <dbReference type="ARBA" id="ARBA00023004"/>
    </source>
</evidence>
<comment type="similarity">
    <text evidence="2">Belongs to the anaerobic coproporphyrinogen-III oxidase family. HemW subfamily.</text>
</comment>
<dbReference type="InterPro" id="IPR034505">
    <property type="entry name" value="Coproporphyrinogen-III_oxidase"/>
</dbReference>
<comment type="function">
    <text evidence="10">Probably acts as a heme chaperone, transferring heme to an unknown acceptor. Binds one molecule of heme per monomer, possibly covalently. Binds 1 [4Fe-4S] cluster. The cluster is coordinated with 3 cysteines and an exchangeable S-adenosyl-L-methionine.</text>
</comment>
<dbReference type="SFLD" id="SFLDS00029">
    <property type="entry name" value="Radical_SAM"/>
    <property type="match status" value="2"/>
</dbReference>
<dbReference type="SMART" id="SM00729">
    <property type="entry name" value="Elp3"/>
    <property type="match status" value="1"/>
</dbReference>
<evidence type="ECO:0000256" key="3">
    <source>
        <dbReference type="ARBA" id="ARBA00017228"/>
    </source>
</evidence>
<keyword evidence="5 10" id="KW-0949">S-adenosyl-L-methionine</keyword>
<proteinExistence type="inferred from homology"/>
<comment type="cofactor">
    <cofactor evidence="1">
        <name>[4Fe-4S] cluster</name>
        <dbReference type="ChEBI" id="CHEBI:49883"/>
    </cofactor>
</comment>
<dbReference type="GO" id="GO:0005737">
    <property type="term" value="C:cytoplasm"/>
    <property type="evidence" value="ECO:0007669"/>
    <property type="project" value="UniProtKB-SubCell"/>
</dbReference>
<dbReference type="OrthoDB" id="9808022at2"/>
<keyword evidence="6 10" id="KW-0479">Metal-binding</keyword>
<sequence>MFHVKHSAPEDWQEGGFALYIHWPFCKAKCPYCDFNSHVRQRIDQDEWRRAYLAELDRAAAETGGRILRSVFFGGGTPSLMDPAVTGAILDRIARHWRLANDLEVTLEANPTSVEAARFTGYRQAGVNRVSLGLQALNDLDLRRLGRQHSAAEGLAALDLARSIFERTSCDLIYARQDQDLPAWEEELRSVLTRGPDHISLYQLTIEEGTAFARLFDAGKLAGLPDEDLAADMYELTAGICAEYGLHDYEVSNYAREGAESRHNLVYWRMGDYLGIGPGAHGRLTLDGIRYATSTHRSPELWLEAVRQGKGELPREVIPRASQAVEYMMMSMRLTEGMSLARYTALNGAPPKAMRELTESGMIRIENDRLAATPAGRLLLNRLVLELSGA</sequence>
<evidence type="ECO:0000256" key="1">
    <source>
        <dbReference type="ARBA" id="ARBA00001966"/>
    </source>
</evidence>
<dbReference type="GO" id="GO:0004109">
    <property type="term" value="F:coproporphyrinogen oxidase activity"/>
    <property type="evidence" value="ECO:0007669"/>
    <property type="project" value="InterPro"/>
</dbReference>
<comment type="subcellular location">
    <subcellularLocation>
        <location evidence="10">Cytoplasm</location>
    </subcellularLocation>
</comment>
<evidence type="ECO:0000313" key="12">
    <source>
        <dbReference type="EMBL" id="VDC21899.1"/>
    </source>
</evidence>
<evidence type="ECO:0000256" key="5">
    <source>
        <dbReference type="ARBA" id="ARBA00022691"/>
    </source>
</evidence>
<keyword evidence="4 10" id="KW-0349">Heme</keyword>
<dbReference type="Pfam" id="PF04055">
    <property type="entry name" value="Radical_SAM"/>
    <property type="match status" value="1"/>
</dbReference>
<dbReference type="InterPro" id="IPR058240">
    <property type="entry name" value="rSAM_sf"/>
</dbReference>
<dbReference type="SUPFAM" id="SSF102114">
    <property type="entry name" value="Radical SAM enzymes"/>
    <property type="match status" value="1"/>
</dbReference>
<dbReference type="GO" id="GO:0051539">
    <property type="term" value="F:4 iron, 4 sulfur cluster binding"/>
    <property type="evidence" value="ECO:0007669"/>
    <property type="project" value="UniProtKB-UniRule"/>
</dbReference>
<accession>A0A3P5X1U1</accession>
<dbReference type="EMBL" id="UXAW01000036">
    <property type="protein sequence ID" value="VDC21899.1"/>
    <property type="molecule type" value="Genomic_DNA"/>
</dbReference>
<dbReference type="Gene3D" id="3.20.20.70">
    <property type="entry name" value="Aldolase class I"/>
    <property type="match status" value="1"/>
</dbReference>
<keyword evidence="7 10" id="KW-0408">Iron</keyword>
<keyword evidence="13" id="KW-1185">Reference proteome</keyword>
<keyword evidence="12" id="KW-0560">Oxidoreductase</keyword>
<keyword evidence="10" id="KW-0004">4Fe-4S</keyword>
<organism evidence="12 13">
    <name type="scientific">Pseudogemmobacter humi</name>
    <dbReference type="NCBI Taxonomy" id="2483812"/>
    <lineage>
        <taxon>Bacteria</taxon>
        <taxon>Pseudomonadati</taxon>
        <taxon>Pseudomonadota</taxon>
        <taxon>Alphaproteobacteria</taxon>
        <taxon>Rhodobacterales</taxon>
        <taxon>Paracoccaceae</taxon>
        <taxon>Pseudogemmobacter</taxon>
    </lineage>
</organism>
<evidence type="ECO:0000256" key="10">
    <source>
        <dbReference type="RuleBase" id="RU364116"/>
    </source>
</evidence>
<dbReference type="InterPro" id="IPR004559">
    <property type="entry name" value="HemW-like"/>
</dbReference>
<gene>
    <name evidence="12" type="primary">hemN_1</name>
    <name evidence="12" type="ORF">XINFAN_00665</name>
</gene>
<dbReference type="GO" id="GO:0046872">
    <property type="term" value="F:metal ion binding"/>
    <property type="evidence" value="ECO:0007669"/>
    <property type="project" value="UniProtKB-UniRule"/>
</dbReference>
<keyword evidence="10" id="KW-0963">Cytoplasm</keyword>
<evidence type="ECO:0000256" key="2">
    <source>
        <dbReference type="ARBA" id="ARBA00006100"/>
    </source>
</evidence>
<dbReference type="Proteomes" id="UP000277498">
    <property type="component" value="Unassembled WGS sequence"/>
</dbReference>
<dbReference type="InterPro" id="IPR007197">
    <property type="entry name" value="rSAM"/>
</dbReference>
<evidence type="ECO:0000256" key="9">
    <source>
        <dbReference type="ARBA" id="ARBA00023186"/>
    </source>
</evidence>
<dbReference type="CDD" id="cd01335">
    <property type="entry name" value="Radical_SAM"/>
    <property type="match status" value="1"/>
</dbReference>
<evidence type="ECO:0000256" key="6">
    <source>
        <dbReference type="ARBA" id="ARBA00022723"/>
    </source>
</evidence>
<keyword evidence="8 10" id="KW-0411">Iron-sulfur</keyword>
<dbReference type="NCBIfam" id="TIGR00539">
    <property type="entry name" value="hemN_rel"/>
    <property type="match status" value="1"/>
</dbReference>
<dbReference type="InterPro" id="IPR013785">
    <property type="entry name" value="Aldolase_TIM"/>
</dbReference>
<evidence type="ECO:0000256" key="4">
    <source>
        <dbReference type="ARBA" id="ARBA00022617"/>
    </source>
</evidence>
<dbReference type="PANTHER" id="PTHR13932:SF5">
    <property type="entry name" value="RADICAL S-ADENOSYL METHIONINE DOMAIN-CONTAINING PROTEIN 1, MITOCHONDRIAL"/>
    <property type="match status" value="1"/>
</dbReference>
<dbReference type="PROSITE" id="PS51918">
    <property type="entry name" value="RADICAL_SAM"/>
    <property type="match status" value="1"/>
</dbReference>
<dbReference type="InterPro" id="IPR006638">
    <property type="entry name" value="Elp3/MiaA/NifB-like_rSAM"/>
</dbReference>
<evidence type="ECO:0000259" key="11">
    <source>
        <dbReference type="PROSITE" id="PS51918"/>
    </source>
</evidence>
<dbReference type="AlphaFoldDB" id="A0A3P5X1U1"/>
<dbReference type="Pfam" id="PF06969">
    <property type="entry name" value="HemN_C"/>
    <property type="match status" value="1"/>
</dbReference>
<dbReference type="SFLD" id="SFLDF00562">
    <property type="entry name" value="HemN-like__clustered_with_heat"/>
    <property type="match status" value="1"/>
</dbReference>
<evidence type="ECO:0000313" key="13">
    <source>
        <dbReference type="Proteomes" id="UP000277498"/>
    </source>
</evidence>
<dbReference type="InterPro" id="IPR010723">
    <property type="entry name" value="HemN_C"/>
</dbReference>
<dbReference type="SFLD" id="SFLDF00288">
    <property type="entry name" value="HemN-like__clustered_with_nucl"/>
    <property type="match status" value="1"/>
</dbReference>
<protein>
    <recommendedName>
        <fullName evidence="3 10">Heme chaperone HemW</fullName>
    </recommendedName>
</protein>
<name>A0A3P5X1U1_9RHOB</name>
<dbReference type="PANTHER" id="PTHR13932">
    <property type="entry name" value="COPROPORPHYRINIGEN III OXIDASE"/>
    <property type="match status" value="1"/>
</dbReference>
<evidence type="ECO:0000256" key="8">
    <source>
        <dbReference type="ARBA" id="ARBA00023014"/>
    </source>
</evidence>
<dbReference type="SFLD" id="SFLDG01065">
    <property type="entry name" value="anaerobic_coproporphyrinogen-I"/>
    <property type="match status" value="2"/>
</dbReference>
<dbReference type="GO" id="GO:0006779">
    <property type="term" value="P:porphyrin-containing compound biosynthetic process"/>
    <property type="evidence" value="ECO:0007669"/>
    <property type="project" value="InterPro"/>
</dbReference>